<dbReference type="PANTHER" id="PTHR35701">
    <property type="entry name" value="OS11G0148400 PROTEIN"/>
    <property type="match status" value="1"/>
</dbReference>
<gene>
    <name evidence="3" type="ORF">SI8410_01000898</name>
</gene>
<feature type="region of interest" description="Disordered" evidence="1">
    <location>
        <begin position="200"/>
        <end position="235"/>
    </location>
</feature>
<name>A0A7I8JXP4_SPIIN</name>
<dbReference type="Proteomes" id="UP000663760">
    <property type="component" value="Chromosome 1"/>
</dbReference>
<sequence>MTTASPAVVPMFMSHEEEDDDFGEFEFAASASASLSPNLPPNYGISNQAQRGPVAGEGDDDDEWSGFLENPLQPELFWNPRQPAPPTTLSSHSFFSFDPLPGLQAPTPDLTPISSETTVGVEKEWQKPSGALPLSLFGGDEEEDAGEGSSSTFDPPFPAISGGLFDSSVSPVSNGLASAPSGDLKDLIAGLYGRQDNISPAASGNASFGGDKLQIDGDNGHNSNSTDGGGDGEDGFDECCWEFKDAVSSTPGGELIDSALVKKEGNLADIPRVEEAKPADIGSIFQTSGTLILKASGQEREDMLGTNLLPIVLSDEQQWEGALVSNDTKTNGFDFAPSGNGYGFTSIFCQGDEHANIENGLNPNVNNGDMSIDDNVLDKDPFTRMEVLNGFSGPTSNGQNENLEDLYVSAWKTESVDNGTKALKDASVISLNDLISNVNIDAWNIPSAYSGQITGGENLAISAVAHEALNSTGAKNSGQQNNKIKDKDFASKNTYGNISLEPMILLDFYSRLKQKSCTLALRHIDNLKLRKNNERGVPDEEPKLVVSDDEIEAAFITLGISDSNRDHVDRSPQDELSVNELLEFMKDSGLQAFNIEYCLSEKVPPAEKDLSSAMWLFEHASSILSILTLSSFKEQHSYISSWSKMASACELELQRGAMIWAQAVSANVQTELLLNFQAQQYFLALGEIYRVVEILSASARLYKPWILVNLADSKDILRNIDTSAVVWRDSGLKQALEVISSNSIELKVASEELLESINSISNLGAQALHGHISGDGVQICRLSLLPLEFLPGL</sequence>
<organism evidence="3 4">
    <name type="scientific">Spirodela intermedia</name>
    <name type="common">Intermediate duckweed</name>
    <dbReference type="NCBI Taxonomy" id="51605"/>
    <lineage>
        <taxon>Eukaryota</taxon>
        <taxon>Viridiplantae</taxon>
        <taxon>Streptophyta</taxon>
        <taxon>Embryophyta</taxon>
        <taxon>Tracheophyta</taxon>
        <taxon>Spermatophyta</taxon>
        <taxon>Magnoliopsida</taxon>
        <taxon>Liliopsida</taxon>
        <taxon>Araceae</taxon>
        <taxon>Lemnoideae</taxon>
        <taxon>Spirodela</taxon>
    </lineage>
</organism>
<dbReference type="AlphaFoldDB" id="A0A7I8JXP4"/>
<evidence type="ECO:0000256" key="1">
    <source>
        <dbReference type="SAM" id="MobiDB-lite"/>
    </source>
</evidence>
<dbReference type="Pfam" id="PF25999">
    <property type="entry name" value="SYNRG_C"/>
    <property type="match status" value="1"/>
</dbReference>
<dbReference type="OrthoDB" id="765227at2759"/>
<evidence type="ECO:0000313" key="4">
    <source>
        <dbReference type="Proteomes" id="UP000663760"/>
    </source>
</evidence>
<protein>
    <recommendedName>
        <fullName evidence="2">Synergin gamma C-terminal domain-containing protein</fullName>
    </recommendedName>
</protein>
<evidence type="ECO:0000313" key="3">
    <source>
        <dbReference type="EMBL" id="CAA7388711.1"/>
    </source>
</evidence>
<dbReference type="PANTHER" id="PTHR35701:SF1">
    <property type="entry name" value="OS11G0148400 PROTEIN"/>
    <property type="match status" value="1"/>
</dbReference>
<proteinExistence type="predicted"/>
<dbReference type="EMBL" id="LR746264">
    <property type="protein sequence ID" value="CAA7388711.1"/>
    <property type="molecule type" value="Genomic_DNA"/>
</dbReference>
<feature type="domain" description="Synergin gamma C-terminal" evidence="2">
    <location>
        <begin position="633"/>
        <end position="792"/>
    </location>
</feature>
<evidence type="ECO:0000259" key="2">
    <source>
        <dbReference type="Pfam" id="PF25999"/>
    </source>
</evidence>
<keyword evidence="4" id="KW-1185">Reference proteome</keyword>
<accession>A0A7I8JXP4</accession>
<dbReference type="InterPro" id="IPR059024">
    <property type="entry name" value="SYNRG_C"/>
</dbReference>
<feature type="region of interest" description="Disordered" evidence="1">
    <location>
        <begin position="36"/>
        <end position="158"/>
    </location>
</feature>
<reference evidence="3" key="1">
    <citation type="submission" date="2020-02" db="EMBL/GenBank/DDBJ databases">
        <authorList>
            <person name="Scholz U."/>
            <person name="Mascher M."/>
            <person name="Fiebig A."/>
        </authorList>
    </citation>
    <scope>NUCLEOTIDE SEQUENCE</scope>
</reference>